<proteinExistence type="predicted"/>
<dbReference type="InterPro" id="IPR016166">
    <property type="entry name" value="FAD-bd_PCMH"/>
</dbReference>
<dbReference type="InterPro" id="IPR006094">
    <property type="entry name" value="Oxid_FAD_bind_N"/>
</dbReference>
<dbReference type="SUPFAM" id="SSF55103">
    <property type="entry name" value="FAD-linked oxidases, C-terminal domain"/>
    <property type="match status" value="1"/>
</dbReference>
<dbReference type="Pfam" id="PF01565">
    <property type="entry name" value="FAD_binding_4"/>
    <property type="match status" value="1"/>
</dbReference>
<comment type="caution">
    <text evidence="4">The sequence shown here is derived from an EMBL/GenBank/DDBJ whole genome shotgun (WGS) entry which is preliminary data.</text>
</comment>
<name>A0ABW2LER7_9PSEU</name>
<gene>
    <name evidence="4" type="ORF">ACFQRI_06300</name>
</gene>
<dbReference type="SUPFAM" id="SSF56176">
    <property type="entry name" value="FAD-binding/transporter-associated domain-like"/>
    <property type="match status" value="1"/>
</dbReference>
<keyword evidence="5" id="KW-1185">Reference proteome</keyword>
<dbReference type="InterPro" id="IPR016164">
    <property type="entry name" value="FAD-linked_Oxase-like_C"/>
</dbReference>
<dbReference type="EMBL" id="JBHTCJ010000002">
    <property type="protein sequence ID" value="MFC7341017.1"/>
    <property type="molecule type" value="Genomic_DNA"/>
</dbReference>
<evidence type="ECO:0000313" key="5">
    <source>
        <dbReference type="Proteomes" id="UP001596504"/>
    </source>
</evidence>
<dbReference type="Gene3D" id="3.30.465.10">
    <property type="match status" value="1"/>
</dbReference>
<evidence type="ECO:0000313" key="4">
    <source>
        <dbReference type="EMBL" id="MFC7341017.1"/>
    </source>
</evidence>
<keyword evidence="1" id="KW-0285">Flavoprotein</keyword>
<dbReference type="PROSITE" id="PS51387">
    <property type="entry name" value="FAD_PCMH"/>
    <property type="match status" value="1"/>
</dbReference>
<dbReference type="PANTHER" id="PTHR11748:SF103">
    <property type="entry name" value="GLYCOLATE OXIDASE SUBUNIT GLCE"/>
    <property type="match status" value="1"/>
</dbReference>
<evidence type="ECO:0000259" key="3">
    <source>
        <dbReference type="PROSITE" id="PS51387"/>
    </source>
</evidence>
<sequence>MPTKTTDAARDALVAALGADRVRPAAEADEIAGVRPQWVASVEDTAQTATAMKIAYEHELRVVPKGSGSKLDWGAPPQEVDLLLDLSPANQVIEHAAGDLVVRALAGTPIADINAVVGQGGQQLAIDQPLPTATVGGVVATATSGPGRHLFGGVRDLLIGITVVLADGTVTTAGGKVVKNVAGYDLGKMYTGSFGTLGVITEAVFRLHPVAAEHRWISVTSPTPAEAVAAADIIRTSQAMPTAIEIDRPRSDGSLTVCAQLEGRPSVTQARALELAATVGDDAEVSEKPPSWWGQQAFEPAGTGLRVGAEPAAMRGLLESIAECAGDLPVLVRGAVGLGALHLGLPAAAEATAIAEFVGKLRDRSEYAVVECAPRAVLDLVDPWGPVAPGVQTLMRRSKDQFDPQHRLAPGRFVGGI</sequence>
<dbReference type="InterPro" id="IPR036318">
    <property type="entry name" value="FAD-bd_PCMH-like_sf"/>
</dbReference>
<protein>
    <submittedName>
        <fullName evidence="4">FAD-binding oxidoreductase</fullName>
    </submittedName>
</protein>
<accession>A0ABW2LER7</accession>
<evidence type="ECO:0000256" key="2">
    <source>
        <dbReference type="ARBA" id="ARBA00022827"/>
    </source>
</evidence>
<dbReference type="InterPro" id="IPR016169">
    <property type="entry name" value="FAD-bd_PCMH_sub2"/>
</dbReference>
<feature type="domain" description="FAD-binding PCMH-type" evidence="3">
    <location>
        <begin position="31"/>
        <end position="210"/>
    </location>
</feature>
<dbReference type="RefSeq" id="WP_380665416.1">
    <property type="nucleotide sequence ID" value="NZ_JBHTCJ010000002.1"/>
</dbReference>
<dbReference type="PANTHER" id="PTHR11748">
    <property type="entry name" value="D-LACTATE DEHYDROGENASE"/>
    <property type="match status" value="1"/>
</dbReference>
<organism evidence="4 5">
    <name type="scientific">Saccharopolyspora griseoalba</name>
    <dbReference type="NCBI Taxonomy" id="1431848"/>
    <lineage>
        <taxon>Bacteria</taxon>
        <taxon>Bacillati</taxon>
        <taxon>Actinomycetota</taxon>
        <taxon>Actinomycetes</taxon>
        <taxon>Pseudonocardiales</taxon>
        <taxon>Pseudonocardiaceae</taxon>
        <taxon>Saccharopolyspora</taxon>
    </lineage>
</organism>
<dbReference type="Proteomes" id="UP001596504">
    <property type="component" value="Unassembled WGS sequence"/>
</dbReference>
<reference evidence="5" key="1">
    <citation type="journal article" date="2019" name="Int. J. Syst. Evol. Microbiol.">
        <title>The Global Catalogue of Microorganisms (GCM) 10K type strain sequencing project: providing services to taxonomists for standard genome sequencing and annotation.</title>
        <authorList>
            <consortium name="The Broad Institute Genomics Platform"/>
            <consortium name="The Broad Institute Genome Sequencing Center for Infectious Disease"/>
            <person name="Wu L."/>
            <person name="Ma J."/>
        </authorList>
    </citation>
    <scope>NUCLEOTIDE SEQUENCE [LARGE SCALE GENOMIC DNA]</scope>
    <source>
        <strain evidence="5">WLHS5</strain>
    </source>
</reference>
<keyword evidence="2" id="KW-0274">FAD</keyword>
<evidence type="ECO:0000256" key="1">
    <source>
        <dbReference type="ARBA" id="ARBA00022630"/>
    </source>
</evidence>